<keyword evidence="3" id="KW-1185">Reference proteome</keyword>
<evidence type="ECO:0000259" key="1">
    <source>
        <dbReference type="PROSITE" id="PS51384"/>
    </source>
</evidence>
<dbReference type="InterPro" id="IPR036390">
    <property type="entry name" value="WH_DNA-bd_sf"/>
</dbReference>
<dbReference type="AlphaFoldDB" id="A0A318RGF2"/>
<dbReference type="PANTHER" id="PTHR30157">
    <property type="entry name" value="FERRIC REDUCTASE, NADPH-DEPENDENT"/>
    <property type="match status" value="1"/>
</dbReference>
<comment type="caution">
    <text evidence="2">The sequence shown here is derived from an EMBL/GenBank/DDBJ whole genome shotgun (WGS) entry which is preliminary data.</text>
</comment>
<organism evidence="2 3">
    <name type="scientific">Williamsia limnetica</name>
    <dbReference type="NCBI Taxonomy" id="882452"/>
    <lineage>
        <taxon>Bacteria</taxon>
        <taxon>Bacillati</taxon>
        <taxon>Actinomycetota</taxon>
        <taxon>Actinomycetes</taxon>
        <taxon>Mycobacteriales</taxon>
        <taxon>Nocardiaceae</taxon>
        <taxon>Williamsia</taxon>
    </lineage>
</organism>
<dbReference type="Gene3D" id="2.40.30.10">
    <property type="entry name" value="Translation factors"/>
    <property type="match status" value="1"/>
</dbReference>
<dbReference type="PROSITE" id="PS51384">
    <property type="entry name" value="FAD_FR"/>
    <property type="match status" value="1"/>
</dbReference>
<dbReference type="InterPro" id="IPR016461">
    <property type="entry name" value="COMT-like"/>
</dbReference>
<dbReference type="InterPro" id="IPR039374">
    <property type="entry name" value="SIP_fam"/>
</dbReference>
<dbReference type="SUPFAM" id="SSF53335">
    <property type="entry name" value="S-adenosyl-L-methionine-dependent methyltransferases"/>
    <property type="match status" value="1"/>
</dbReference>
<reference evidence="2 3" key="1">
    <citation type="submission" date="2018-06" db="EMBL/GenBank/DDBJ databases">
        <title>Genomic Encyclopedia of Type Strains, Phase IV (KMG-IV): sequencing the most valuable type-strain genomes for metagenomic binning, comparative biology and taxonomic classification.</title>
        <authorList>
            <person name="Goeker M."/>
        </authorList>
    </citation>
    <scope>NUCLEOTIDE SEQUENCE [LARGE SCALE GENOMIC DNA]</scope>
    <source>
        <strain evidence="2 3">DSM 45521</strain>
    </source>
</reference>
<protein>
    <submittedName>
        <fullName evidence="2">NADPH-dependent ferric siderophore reductase</fullName>
    </submittedName>
</protein>
<dbReference type="InterPro" id="IPR017927">
    <property type="entry name" value="FAD-bd_FR_type"/>
</dbReference>
<dbReference type="InterPro" id="IPR012967">
    <property type="entry name" value="COMT_dimerisation"/>
</dbReference>
<dbReference type="CDD" id="cd06193">
    <property type="entry name" value="siderophore_interacting"/>
    <property type="match status" value="1"/>
</dbReference>
<dbReference type="GO" id="GO:0008168">
    <property type="term" value="F:methyltransferase activity"/>
    <property type="evidence" value="ECO:0007669"/>
    <property type="project" value="InterPro"/>
</dbReference>
<dbReference type="InterPro" id="IPR013113">
    <property type="entry name" value="SIP_FAD-bd"/>
</dbReference>
<dbReference type="InterPro" id="IPR029063">
    <property type="entry name" value="SAM-dependent_MTases_sf"/>
</dbReference>
<dbReference type="EMBL" id="QJSP01000025">
    <property type="protein sequence ID" value="PYE12081.1"/>
    <property type="molecule type" value="Genomic_DNA"/>
</dbReference>
<feature type="domain" description="FAD-binding FR-type" evidence="1">
    <location>
        <begin position="14"/>
        <end position="150"/>
    </location>
</feature>
<dbReference type="Gene3D" id="1.10.10.10">
    <property type="entry name" value="Winged helix-like DNA-binding domain superfamily/Winged helix DNA-binding domain"/>
    <property type="match status" value="1"/>
</dbReference>
<dbReference type="Pfam" id="PF04954">
    <property type="entry name" value="SIP"/>
    <property type="match status" value="1"/>
</dbReference>
<dbReference type="InterPro" id="IPR007037">
    <property type="entry name" value="SIP_rossman_dom"/>
</dbReference>
<dbReference type="InterPro" id="IPR036388">
    <property type="entry name" value="WH-like_DNA-bd_sf"/>
</dbReference>
<evidence type="ECO:0000313" key="2">
    <source>
        <dbReference type="EMBL" id="PYE12081.1"/>
    </source>
</evidence>
<gene>
    <name evidence="2" type="ORF">DFR67_1252</name>
</gene>
<evidence type="ECO:0000313" key="3">
    <source>
        <dbReference type="Proteomes" id="UP000247591"/>
    </source>
</evidence>
<dbReference type="SUPFAM" id="SSF46785">
    <property type="entry name" value="Winged helix' DNA-binding domain"/>
    <property type="match status" value="1"/>
</dbReference>
<dbReference type="GO" id="GO:0016491">
    <property type="term" value="F:oxidoreductase activity"/>
    <property type="evidence" value="ECO:0007669"/>
    <property type="project" value="InterPro"/>
</dbReference>
<dbReference type="Pfam" id="PF08100">
    <property type="entry name" value="Dimerisation"/>
    <property type="match status" value="1"/>
</dbReference>
<dbReference type="Proteomes" id="UP000247591">
    <property type="component" value="Unassembled WGS sequence"/>
</dbReference>
<dbReference type="Gene3D" id="3.40.50.150">
    <property type="entry name" value="Vaccinia Virus protein VP39"/>
    <property type="match status" value="1"/>
</dbReference>
<accession>A0A318RGF2</accession>
<dbReference type="SUPFAM" id="SSF63380">
    <property type="entry name" value="Riboflavin synthase domain-like"/>
    <property type="match status" value="1"/>
</dbReference>
<name>A0A318RGF2_WILLI</name>
<dbReference type="Gene3D" id="1.10.287.1350">
    <property type="match status" value="1"/>
</dbReference>
<sequence>MVAGNVREASVFPICLREFEVVRVWDVTPGMRRVVVGGPAMREHVRDGIALPAVKTTGFDDDIKVMPTDPVTGGFPFEVPRNTAGGVVDWTPGSFDYLRTYTVRAFDADAGEMTIDFALHETGLASTWARRVQPGDGVLIAGPKHSAGLPTAADWMLIGGDETALPAIGHCLEKLPPSLPATVVIEVAEPSHRQELTSAAPVDITWLYRSDVGGRSRLVETIQAAQWRAGQPFLWVGGETLTIKPLRRWAKQEKQIPKDFTQIIGYWRRREVATVEGHPELVDVAAEGPGAFDRIHELSELLPPFALRVAVTLGVFAEIEGGTTTVEAIAAACGAQPEPLRKLLRHLAVLGLVNRVDGGFSLTEDGSLLSDPDGWLAETLHLDGFASQVNMSFVGLLDVIRTGVPAGVGGLPVGEWLKDPVRLGQLHDAQAGEASYLAPALKDAISFDGVQTVAIVGEGGGAYADALLREFESLNVSVVGMPTLTARMLGDVARQRQSLVKRIDRSHTAPLGERVDLLIVSNIVDTLPDEDTAVALAAYTESADRIVIATTLLDPDTTDDHHTEDDLSRLCVFGSGRRTEAELREMISSIGAEVVHVGPLGWGAHVVEYRART</sequence>
<dbReference type="Pfam" id="PF08021">
    <property type="entry name" value="FAD_binding_9"/>
    <property type="match status" value="1"/>
</dbReference>
<dbReference type="RefSeq" id="WP_245938205.1">
    <property type="nucleotide sequence ID" value="NZ_QJSP01000025.1"/>
</dbReference>
<dbReference type="PANTHER" id="PTHR30157:SF0">
    <property type="entry name" value="NADPH-DEPENDENT FERRIC-CHELATE REDUCTASE"/>
    <property type="match status" value="1"/>
</dbReference>
<dbReference type="PROSITE" id="PS51683">
    <property type="entry name" value="SAM_OMT_II"/>
    <property type="match status" value="1"/>
</dbReference>
<dbReference type="InterPro" id="IPR039261">
    <property type="entry name" value="FNR_nucleotide-bd"/>
</dbReference>
<dbReference type="Gene3D" id="3.40.50.80">
    <property type="entry name" value="Nucleotide-binding domain of ferredoxin-NADP reductase (FNR) module"/>
    <property type="match status" value="1"/>
</dbReference>
<dbReference type="InterPro" id="IPR017938">
    <property type="entry name" value="Riboflavin_synthase-like_b-brl"/>
</dbReference>
<proteinExistence type="predicted"/>
<dbReference type="GO" id="GO:0046983">
    <property type="term" value="F:protein dimerization activity"/>
    <property type="evidence" value="ECO:0007669"/>
    <property type="project" value="InterPro"/>
</dbReference>